<reference evidence="2" key="1">
    <citation type="journal article" date="2020" name="Stud. Mycol.">
        <title>101 Dothideomycetes genomes: a test case for predicting lifestyles and emergence of pathogens.</title>
        <authorList>
            <person name="Haridas S."/>
            <person name="Albert R."/>
            <person name="Binder M."/>
            <person name="Bloem J."/>
            <person name="Labutti K."/>
            <person name="Salamov A."/>
            <person name="Andreopoulos B."/>
            <person name="Baker S."/>
            <person name="Barry K."/>
            <person name="Bills G."/>
            <person name="Bluhm B."/>
            <person name="Cannon C."/>
            <person name="Castanera R."/>
            <person name="Culley D."/>
            <person name="Daum C."/>
            <person name="Ezra D."/>
            <person name="Gonzalez J."/>
            <person name="Henrissat B."/>
            <person name="Kuo A."/>
            <person name="Liang C."/>
            <person name="Lipzen A."/>
            <person name="Lutzoni F."/>
            <person name="Magnuson J."/>
            <person name="Mondo S."/>
            <person name="Nolan M."/>
            <person name="Ohm R."/>
            <person name="Pangilinan J."/>
            <person name="Park H.-J."/>
            <person name="Ramirez L."/>
            <person name="Alfaro M."/>
            <person name="Sun H."/>
            <person name="Tritt A."/>
            <person name="Yoshinaga Y."/>
            <person name="Zwiers L.-H."/>
            <person name="Turgeon B."/>
            <person name="Goodwin S."/>
            <person name="Spatafora J."/>
            <person name="Crous P."/>
            <person name="Grigoriev I."/>
        </authorList>
    </citation>
    <scope>NUCLEOTIDE SEQUENCE</scope>
    <source>
        <strain evidence="2">CBS 121739</strain>
    </source>
</reference>
<dbReference type="OrthoDB" id="2422134at2759"/>
<dbReference type="PANTHER" id="PTHR38123:SF5">
    <property type="entry name" value="CELL WALL GALACTOMANNOPROTEIN"/>
    <property type="match status" value="1"/>
</dbReference>
<keyword evidence="1" id="KW-0732">Signal</keyword>
<evidence type="ECO:0000256" key="1">
    <source>
        <dbReference type="SAM" id="SignalP"/>
    </source>
</evidence>
<evidence type="ECO:0000313" key="3">
    <source>
        <dbReference type="Proteomes" id="UP000799437"/>
    </source>
</evidence>
<sequence length="191" mass="20044">MLFRTITTTLSALSTTALSLPTPSSSPDTINLSLPSNGRAVEQGIYNIDRETRTLNTAVLAYTPTSSIDPILHGWAEIDRVNRIAYDAAKTSGAFTQPESAAIATAVTRSVGVSIPVLVANVKAKKAEFRAAGYDNSILSALNLILFDHDSFSAATGLRLTVDALPEAGAGAVEVDLAWRDGVAFYADSAA</sequence>
<feature type="chain" id="PRO_5025419425" evidence="1">
    <location>
        <begin position="20"/>
        <end position="191"/>
    </location>
</feature>
<name>A0A6A6W8U9_9PEZI</name>
<dbReference type="AlphaFoldDB" id="A0A6A6W8U9"/>
<protein>
    <submittedName>
        <fullName evidence="2">Uncharacterized protein</fullName>
    </submittedName>
</protein>
<organism evidence="2 3">
    <name type="scientific">Pseudovirgaria hyperparasitica</name>
    <dbReference type="NCBI Taxonomy" id="470096"/>
    <lineage>
        <taxon>Eukaryota</taxon>
        <taxon>Fungi</taxon>
        <taxon>Dikarya</taxon>
        <taxon>Ascomycota</taxon>
        <taxon>Pezizomycotina</taxon>
        <taxon>Dothideomycetes</taxon>
        <taxon>Dothideomycetes incertae sedis</taxon>
        <taxon>Acrospermales</taxon>
        <taxon>Acrospermaceae</taxon>
        <taxon>Pseudovirgaria</taxon>
    </lineage>
</organism>
<dbReference type="PANTHER" id="PTHR38123">
    <property type="entry name" value="CELL WALL SERINE-THREONINE-RICH GALACTOMANNOPROTEIN MP1 (AFU_ORTHOLOGUE AFUA_4G03240)"/>
    <property type="match status" value="1"/>
</dbReference>
<gene>
    <name evidence="2" type="ORF">EJ05DRAFT_527509</name>
</gene>
<proteinExistence type="predicted"/>
<accession>A0A6A6W8U9</accession>
<dbReference type="InterPro" id="IPR021054">
    <property type="entry name" value="Cell_wall_mannoprotein_1"/>
</dbReference>
<dbReference type="EMBL" id="ML996570">
    <property type="protein sequence ID" value="KAF2759308.1"/>
    <property type="molecule type" value="Genomic_DNA"/>
</dbReference>
<dbReference type="GeneID" id="54489944"/>
<dbReference type="Pfam" id="PF12296">
    <property type="entry name" value="HsbA"/>
    <property type="match status" value="1"/>
</dbReference>
<dbReference type="GO" id="GO:0005576">
    <property type="term" value="C:extracellular region"/>
    <property type="evidence" value="ECO:0007669"/>
    <property type="project" value="TreeGrafter"/>
</dbReference>
<dbReference type="RefSeq" id="XP_033601759.1">
    <property type="nucleotide sequence ID" value="XM_033748890.1"/>
</dbReference>
<evidence type="ECO:0000313" key="2">
    <source>
        <dbReference type="EMBL" id="KAF2759308.1"/>
    </source>
</evidence>
<feature type="signal peptide" evidence="1">
    <location>
        <begin position="1"/>
        <end position="19"/>
    </location>
</feature>
<dbReference type="Proteomes" id="UP000799437">
    <property type="component" value="Unassembled WGS sequence"/>
</dbReference>
<keyword evidence="3" id="KW-1185">Reference proteome</keyword>